<dbReference type="Proteomes" id="UP001314263">
    <property type="component" value="Unassembled WGS sequence"/>
</dbReference>
<evidence type="ECO:0000256" key="1">
    <source>
        <dbReference type="SAM" id="MobiDB-lite"/>
    </source>
</evidence>
<name>A0AAV1HPL5_9CHLO</name>
<reference evidence="2 3" key="1">
    <citation type="submission" date="2023-10" db="EMBL/GenBank/DDBJ databases">
        <authorList>
            <person name="Maclean D."/>
            <person name="Macfadyen A."/>
        </authorList>
    </citation>
    <scope>NUCLEOTIDE SEQUENCE [LARGE SCALE GENOMIC DNA]</scope>
</reference>
<evidence type="ECO:0000313" key="2">
    <source>
        <dbReference type="EMBL" id="CAK0732168.1"/>
    </source>
</evidence>
<protein>
    <submittedName>
        <fullName evidence="2">Uncharacterized protein</fullName>
    </submittedName>
</protein>
<proteinExistence type="predicted"/>
<keyword evidence="3" id="KW-1185">Reference proteome</keyword>
<sequence>MSSHGRSTQAPVWARNGNRLALTYHERPPAPERLLQRCLPTARELGLQTRWSADVLGSFNGSMTWADALKETAYTAELERKTAHGAGSEEHLLARLQRDHAVTHAELQASRRHFAMLLGRCIEEAAFLRVEPHSSAQGDFSVSGGVTGRSLSCKVKTDFDCDTSIVLDTRPAGSASLGAASSGPVLVLTGRPGSQQSSRRKPNGGLYLGTDDGRVLPHAAASQERAAVQLPASGKLLAVPAAGRALQAALPAATLQGGLKELTAAQAPGEGHAPQKEQSVGEAQGGSNDKAQGGAEQARPGSAWRLENPLKLLSARVAFPLGASAHGGWRMSLSQRISERLHMDARLRGGSAGAGNGSSKIVIVEHGSSQQSLSRVCDESSTHGRSKGRRAAVRPSGGQIRLELRQPLGLRSSVMVNSNGQGPVLECKWRGAEAKECSSEGKRPQSAPVPSDAEQAAMEGGRQWHCRHLNRLELPAWQRPMTASRPTMEARVVMTSLRRRLGSLHASLYMPL</sequence>
<dbReference type="AlphaFoldDB" id="A0AAV1HPL5"/>
<feature type="region of interest" description="Disordered" evidence="1">
    <location>
        <begin position="436"/>
        <end position="460"/>
    </location>
</feature>
<accession>A0AAV1HPL5</accession>
<feature type="region of interest" description="Disordered" evidence="1">
    <location>
        <begin position="267"/>
        <end position="303"/>
    </location>
</feature>
<feature type="region of interest" description="Disordered" evidence="1">
    <location>
        <begin position="372"/>
        <end position="398"/>
    </location>
</feature>
<feature type="region of interest" description="Disordered" evidence="1">
    <location>
        <begin position="177"/>
        <end position="211"/>
    </location>
</feature>
<evidence type="ECO:0000313" key="3">
    <source>
        <dbReference type="Proteomes" id="UP001314263"/>
    </source>
</evidence>
<gene>
    <name evidence="2" type="ORF">CVIRNUC_000094</name>
</gene>
<dbReference type="EMBL" id="CAUYUE010000001">
    <property type="protein sequence ID" value="CAK0732168.1"/>
    <property type="molecule type" value="Genomic_DNA"/>
</dbReference>
<organism evidence="2 3">
    <name type="scientific">Coccomyxa viridis</name>
    <dbReference type="NCBI Taxonomy" id="1274662"/>
    <lineage>
        <taxon>Eukaryota</taxon>
        <taxon>Viridiplantae</taxon>
        <taxon>Chlorophyta</taxon>
        <taxon>core chlorophytes</taxon>
        <taxon>Trebouxiophyceae</taxon>
        <taxon>Trebouxiophyceae incertae sedis</taxon>
        <taxon>Coccomyxaceae</taxon>
        <taxon>Coccomyxa</taxon>
    </lineage>
</organism>
<comment type="caution">
    <text evidence="2">The sequence shown here is derived from an EMBL/GenBank/DDBJ whole genome shotgun (WGS) entry which is preliminary data.</text>
</comment>